<evidence type="ECO:0000313" key="7">
    <source>
        <dbReference type="EMBL" id="KAF9485162.1"/>
    </source>
</evidence>
<name>A0A9P5ZCY9_9AGAR</name>
<comment type="cofactor">
    <cofactor evidence="1">
        <name>FAD</name>
        <dbReference type="ChEBI" id="CHEBI:57692"/>
    </cofactor>
</comment>
<evidence type="ECO:0000313" key="8">
    <source>
        <dbReference type="Proteomes" id="UP000807469"/>
    </source>
</evidence>
<keyword evidence="5" id="KW-0274">FAD</keyword>
<dbReference type="PANTHER" id="PTHR11552">
    <property type="entry name" value="GLUCOSE-METHANOL-CHOLINE GMC OXIDOREDUCTASE"/>
    <property type="match status" value="1"/>
</dbReference>
<keyword evidence="4" id="KW-0285">Flavoprotein</keyword>
<dbReference type="InterPro" id="IPR036188">
    <property type="entry name" value="FAD/NAD-bd_sf"/>
</dbReference>
<dbReference type="InterPro" id="IPR012132">
    <property type="entry name" value="GMC_OxRdtase"/>
</dbReference>
<reference evidence="7" key="1">
    <citation type="submission" date="2020-11" db="EMBL/GenBank/DDBJ databases">
        <authorList>
            <consortium name="DOE Joint Genome Institute"/>
            <person name="Ahrendt S."/>
            <person name="Riley R."/>
            <person name="Andreopoulos W."/>
            <person name="Labutti K."/>
            <person name="Pangilinan J."/>
            <person name="Ruiz-Duenas F.J."/>
            <person name="Barrasa J.M."/>
            <person name="Sanchez-Garcia M."/>
            <person name="Camarero S."/>
            <person name="Miyauchi S."/>
            <person name="Serrano A."/>
            <person name="Linde D."/>
            <person name="Babiker R."/>
            <person name="Drula E."/>
            <person name="Ayuso-Fernandez I."/>
            <person name="Pacheco R."/>
            <person name="Padilla G."/>
            <person name="Ferreira P."/>
            <person name="Barriuso J."/>
            <person name="Kellner H."/>
            <person name="Castanera R."/>
            <person name="Alfaro M."/>
            <person name="Ramirez L."/>
            <person name="Pisabarro A.G."/>
            <person name="Kuo A."/>
            <person name="Tritt A."/>
            <person name="Lipzen A."/>
            <person name="He G."/>
            <person name="Yan M."/>
            <person name="Ng V."/>
            <person name="Cullen D."/>
            <person name="Martin F."/>
            <person name="Rosso M.-N."/>
            <person name="Henrissat B."/>
            <person name="Hibbett D."/>
            <person name="Martinez A.T."/>
            <person name="Grigoriev I.V."/>
        </authorList>
    </citation>
    <scope>NUCLEOTIDE SEQUENCE</scope>
    <source>
        <strain evidence="7">CIRM-BRFM 674</strain>
    </source>
</reference>
<comment type="caution">
    <text evidence="7">The sequence shown here is derived from an EMBL/GenBank/DDBJ whole genome shotgun (WGS) entry which is preliminary data.</text>
</comment>
<dbReference type="Gene3D" id="3.50.50.60">
    <property type="entry name" value="FAD/NAD(P)-binding domain"/>
    <property type="match status" value="1"/>
</dbReference>
<protein>
    <recommendedName>
        <fullName evidence="6">Glucose-methanol-choline oxidoreductase N-terminal domain-containing protein</fullName>
    </recommendedName>
</protein>
<gene>
    <name evidence="7" type="ORF">BDN70DRAFT_871544</name>
</gene>
<evidence type="ECO:0000259" key="6">
    <source>
        <dbReference type="Pfam" id="PF00732"/>
    </source>
</evidence>
<feature type="domain" description="Glucose-methanol-choline oxidoreductase N-terminal" evidence="6">
    <location>
        <begin position="31"/>
        <end position="120"/>
    </location>
</feature>
<organism evidence="7 8">
    <name type="scientific">Pholiota conissans</name>
    <dbReference type="NCBI Taxonomy" id="109636"/>
    <lineage>
        <taxon>Eukaryota</taxon>
        <taxon>Fungi</taxon>
        <taxon>Dikarya</taxon>
        <taxon>Basidiomycota</taxon>
        <taxon>Agaricomycotina</taxon>
        <taxon>Agaricomycetes</taxon>
        <taxon>Agaricomycetidae</taxon>
        <taxon>Agaricales</taxon>
        <taxon>Agaricineae</taxon>
        <taxon>Strophariaceae</taxon>
        <taxon>Pholiota</taxon>
    </lineage>
</organism>
<evidence type="ECO:0000256" key="3">
    <source>
        <dbReference type="ARBA" id="ARBA00011245"/>
    </source>
</evidence>
<dbReference type="EMBL" id="MU155137">
    <property type="protein sequence ID" value="KAF9485162.1"/>
    <property type="molecule type" value="Genomic_DNA"/>
</dbReference>
<dbReference type="AlphaFoldDB" id="A0A9P5ZCY9"/>
<evidence type="ECO:0000256" key="1">
    <source>
        <dbReference type="ARBA" id="ARBA00001974"/>
    </source>
</evidence>
<dbReference type="SUPFAM" id="SSF51905">
    <property type="entry name" value="FAD/NAD(P)-binding domain"/>
    <property type="match status" value="1"/>
</dbReference>
<keyword evidence="8" id="KW-1185">Reference proteome</keyword>
<dbReference type="Pfam" id="PF00732">
    <property type="entry name" value="GMC_oxred_N"/>
    <property type="match status" value="1"/>
</dbReference>
<dbReference type="OrthoDB" id="6435988at2759"/>
<evidence type="ECO:0000256" key="4">
    <source>
        <dbReference type="ARBA" id="ARBA00022630"/>
    </source>
</evidence>
<sequence length="143" mass="15773">MSSAPGVLCFCYALQSHAIFFVLAVTSYVDKNYKRVSAETACLTSTPDVLKRKNLTVAIHATTTRVLFDTMRGDIPRVEFWSKEGGHIWEICAKNEVIVSGGAVHSPHILILSFIGPAELLKSHEITPIINTREAARTSSTIW</sequence>
<dbReference type="InterPro" id="IPR000172">
    <property type="entry name" value="GMC_OxRdtase_N"/>
</dbReference>
<dbReference type="GO" id="GO:0050660">
    <property type="term" value="F:flavin adenine dinucleotide binding"/>
    <property type="evidence" value="ECO:0007669"/>
    <property type="project" value="InterPro"/>
</dbReference>
<evidence type="ECO:0000256" key="5">
    <source>
        <dbReference type="ARBA" id="ARBA00022827"/>
    </source>
</evidence>
<accession>A0A9P5ZCY9</accession>
<dbReference type="GO" id="GO:0016614">
    <property type="term" value="F:oxidoreductase activity, acting on CH-OH group of donors"/>
    <property type="evidence" value="ECO:0007669"/>
    <property type="project" value="InterPro"/>
</dbReference>
<proteinExistence type="inferred from homology"/>
<dbReference type="Proteomes" id="UP000807469">
    <property type="component" value="Unassembled WGS sequence"/>
</dbReference>
<comment type="subunit">
    <text evidence="3">Monomer.</text>
</comment>
<dbReference type="PANTHER" id="PTHR11552:SF147">
    <property type="entry name" value="CHOLINE DEHYDROGENASE, MITOCHONDRIAL"/>
    <property type="match status" value="1"/>
</dbReference>
<dbReference type="Gene3D" id="3.30.560.10">
    <property type="entry name" value="Glucose Oxidase, domain 3"/>
    <property type="match status" value="1"/>
</dbReference>
<evidence type="ECO:0000256" key="2">
    <source>
        <dbReference type="ARBA" id="ARBA00010790"/>
    </source>
</evidence>
<comment type="similarity">
    <text evidence="2">Belongs to the GMC oxidoreductase family.</text>
</comment>